<dbReference type="AlphaFoldDB" id="A0A561Q7J0"/>
<accession>A0A561Q7J0</accession>
<dbReference type="OrthoDB" id="8410319at2"/>
<reference evidence="1 2" key="1">
    <citation type="submission" date="2019-06" db="EMBL/GenBank/DDBJ databases">
        <title>Sorghum-associated microbial communities from plants grown in Nebraska, USA.</title>
        <authorList>
            <person name="Schachtman D."/>
        </authorList>
    </citation>
    <scope>NUCLEOTIDE SEQUENCE [LARGE SCALE GENOMIC DNA]</scope>
    <source>
        <strain evidence="1 2">1225</strain>
    </source>
</reference>
<name>A0A561Q7J0_9HYPH</name>
<protein>
    <submittedName>
        <fullName evidence="1">Uncharacterized protein</fullName>
    </submittedName>
</protein>
<dbReference type="RefSeq" id="WP_145643267.1">
    <property type="nucleotide sequence ID" value="NZ_VIWP01000015.1"/>
</dbReference>
<keyword evidence="2" id="KW-1185">Reference proteome</keyword>
<sequence length="79" mass="9246">MNSLDKANAARRLQENEDFKMMMEAIEADIFEAFRNTKLGATEELNNTHALSHGFKLIQQRLEKYKELAIFEISKNENR</sequence>
<evidence type="ECO:0000313" key="1">
    <source>
        <dbReference type="EMBL" id="TWF46315.1"/>
    </source>
</evidence>
<organism evidence="1 2">
    <name type="scientific">Neorhizobium alkalisoli</name>
    <dbReference type="NCBI Taxonomy" id="528178"/>
    <lineage>
        <taxon>Bacteria</taxon>
        <taxon>Pseudomonadati</taxon>
        <taxon>Pseudomonadota</taxon>
        <taxon>Alphaproteobacteria</taxon>
        <taxon>Hyphomicrobiales</taxon>
        <taxon>Rhizobiaceae</taxon>
        <taxon>Rhizobium/Agrobacterium group</taxon>
        <taxon>Neorhizobium</taxon>
    </lineage>
</organism>
<comment type="caution">
    <text evidence="1">The sequence shown here is derived from an EMBL/GenBank/DDBJ whole genome shotgun (WGS) entry which is preliminary data.</text>
</comment>
<dbReference type="EMBL" id="VIWP01000015">
    <property type="protein sequence ID" value="TWF46315.1"/>
    <property type="molecule type" value="Genomic_DNA"/>
</dbReference>
<proteinExistence type="predicted"/>
<evidence type="ECO:0000313" key="2">
    <source>
        <dbReference type="Proteomes" id="UP000320653"/>
    </source>
</evidence>
<dbReference type="Proteomes" id="UP000320653">
    <property type="component" value="Unassembled WGS sequence"/>
</dbReference>
<gene>
    <name evidence="1" type="ORF">FHW37_11510</name>
</gene>